<sequence>MENSPCPQQQQQQECGGGKLDKNLVTCDLLMSVVDEACFMMRSLNLILGENLEIPEKLKSACEAEIADAFEGHNKCLSMFRVASGSDALEEEIELSLSTWRLCRVLSQHKAFMKEVIFGMEKPSIALSFFQQTLQKFQTVVLKRLTTSLEEESAIEAYRTEVCHREERALKDHASLEEQLQIGRNAREKSLTQHQENERHLQQEMQQVKDQALSLQQELQNDFDALEEQESKSFSDQEIKFSMEVDQLKIHLEKLQASHKVVDEKVKFYQAYYEEREHEERKKMEVERLLMEMSLDKMCCQLQHILYYRKRRQKGRRLH</sequence>
<reference evidence="2" key="1">
    <citation type="journal article" date="2024" name="Proc. Natl. Acad. Sci. U.S.A.">
        <title>Extraordinary preservation of gene collinearity over three hundred million years revealed in homosporous lycophytes.</title>
        <authorList>
            <person name="Li C."/>
            <person name="Wickell D."/>
            <person name="Kuo L.Y."/>
            <person name="Chen X."/>
            <person name="Nie B."/>
            <person name="Liao X."/>
            <person name="Peng D."/>
            <person name="Ji J."/>
            <person name="Jenkins J."/>
            <person name="Williams M."/>
            <person name="Shu S."/>
            <person name="Plott C."/>
            <person name="Barry K."/>
            <person name="Rajasekar S."/>
            <person name="Grimwood J."/>
            <person name="Han X."/>
            <person name="Sun S."/>
            <person name="Hou Z."/>
            <person name="He W."/>
            <person name="Dai G."/>
            <person name="Sun C."/>
            <person name="Schmutz J."/>
            <person name="Leebens-Mack J.H."/>
            <person name="Li F.W."/>
            <person name="Wang L."/>
        </authorList>
    </citation>
    <scope>NUCLEOTIDE SEQUENCE [LARGE SCALE GENOMIC DNA]</scope>
    <source>
        <strain evidence="2">cv. PW_Plant_1</strain>
    </source>
</reference>
<dbReference type="EMBL" id="CM055100">
    <property type="protein sequence ID" value="KAJ7545042.1"/>
    <property type="molecule type" value="Genomic_DNA"/>
</dbReference>
<proteinExistence type="predicted"/>
<accession>A0ACC2CTT5</accession>
<evidence type="ECO:0000313" key="2">
    <source>
        <dbReference type="Proteomes" id="UP001162992"/>
    </source>
</evidence>
<gene>
    <name evidence="1" type="ORF">O6H91_09G103900</name>
</gene>
<name>A0ACC2CTT5_DIPCM</name>
<comment type="caution">
    <text evidence="1">The sequence shown here is derived from an EMBL/GenBank/DDBJ whole genome shotgun (WGS) entry which is preliminary data.</text>
</comment>
<keyword evidence="2" id="KW-1185">Reference proteome</keyword>
<organism evidence="1 2">
    <name type="scientific">Diphasiastrum complanatum</name>
    <name type="common">Issler's clubmoss</name>
    <name type="synonym">Lycopodium complanatum</name>
    <dbReference type="NCBI Taxonomy" id="34168"/>
    <lineage>
        <taxon>Eukaryota</taxon>
        <taxon>Viridiplantae</taxon>
        <taxon>Streptophyta</taxon>
        <taxon>Embryophyta</taxon>
        <taxon>Tracheophyta</taxon>
        <taxon>Lycopodiopsida</taxon>
        <taxon>Lycopodiales</taxon>
        <taxon>Lycopodiaceae</taxon>
        <taxon>Lycopodioideae</taxon>
        <taxon>Diphasiastrum</taxon>
    </lineage>
</organism>
<protein>
    <submittedName>
        <fullName evidence="1">Uncharacterized protein</fullName>
    </submittedName>
</protein>
<dbReference type="Proteomes" id="UP001162992">
    <property type="component" value="Chromosome 9"/>
</dbReference>
<evidence type="ECO:0000313" key="1">
    <source>
        <dbReference type="EMBL" id="KAJ7545042.1"/>
    </source>
</evidence>